<feature type="compositionally biased region" description="Polar residues" evidence="1">
    <location>
        <begin position="87"/>
        <end position="100"/>
    </location>
</feature>
<feature type="compositionally biased region" description="Polar residues" evidence="1">
    <location>
        <begin position="23"/>
        <end position="46"/>
    </location>
</feature>
<feature type="transmembrane region" description="Helical" evidence="2">
    <location>
        <begin position="60"/>
        <end position="79"/>
    </location>
</feature>
<feature type="compositionally biased region" description="Polar residues" evidence="1">
    <location>
        <begin position="1"/>
        <end position="10"/>
    </location>
</feature>
<evidence type="ECO:0000256" key="2">
    <source>
        <dbReference type="SAM" id="Phobius"/>
    </source>
</evidence>
<evidence type="ECO:0000313" key="4">
    <source>
        <dbReference type="Proteomes" id="UP001071110"/>
    </source>
</evidence>
<feature type="region of interest" description="Disordered" evidence="1">
    <location>
        <begin position="87"/>
        <end position="125"/>
    </location>
</feature>
<evidence type="ECO:0000313" key="3">
    <source>
        <dbReference type="EMBL" id="MCZ2221522.1"/>
    </source>
</evidence>
<keyword evidence="2" id="KW-1133">Transmembrane helix</keyword>
<protein>
    <submittedName>
        <fullName evidence="3">Uncharacterized protein</fullName>
    </submittedName>
</protein>
<keyword evidence="4" id="KW-1185">Reference proteome</keyword>
<keyword evidence="2" id="KW-0472">Membrane</keyword>
<comment type="caution">
    <text evidence="3">The sequence shown here is derived from an EMBL/GenBank/DDBJ whole genome shotgun (WGS) entry which is preliminary data.</text>
</comment>
<organism evidence="3 4">
    <name type="scientific">Corynebacterium pilbarense</name>
    <dbReference type="NCBI Taxonomy" id="1288393"/>
    <lineage>
        <taxon>Bacteria</taxon>
        <taxon>Bacillati</taxon>
        <taxon>Actinomycetota</taxon>
        <taxon>Actinomycetes</taxon>
        <taxon>Mycobacteriales</taxon>
        <taxon>Corynebacteriaceae</taxon>
        <taxon>Corynebacterium</taxon>
    </lineage>
</organism>
<feature type="region of interest" description="Disordered" evidence="1">
    <location>
        <begin position="1"/>
        <end position="55"/>
    </location>
</feature>
<dbReference type="Proteomes" id="UP001071110">
    <property type="component" value="Unassembled WGS sequence"/>
</dbReference>
<sequence>MTGQGSSKWSPDQPHFTDPDVGHTQQFSAVPQQQYGQPNEYQTSYQPPEPVEERGGPSPWLYVLAALLLAALVGVLAFMGGSGAFNRSSEPVTSTVVETRTLPKSESPEQRPSEPAKRTYSQYAPDTGVTTPGFAANVYEAFQGTYARTGTPDFTVSVYSPATEITYRMTCSGGETVYCTGGDNARVKIW</sequence>
<evidence type="ECO:0000256" key="1">
    <source>
        <dbReference type="SAM" id="MobiDB-lite"/>
    </source>
</evidence>
<reference evidence="3" key="1">
    <citation type="submission" date="2022-08" db="EMBL/GenBank/DDBJ databases">
        <title>Corynebacterium sp. nov., isolated from clinical breast specimens.</title>
        <authorList>
            <person name="Zhang T."/>
        </authorList>
    </citation>
    <scope>NUCLEOTIDE SEQUENCE</scope>
    <source>
        <strain evidence="3">CCUG 57942</strain>
    </source>
</reference>
<dbReference type="EMBL" id="JANRML010000012">
    <property type="protein sequence ID" value="MCZ2221522.1"/>
    <property type="molecule type" value="Genomic_DNA"/>
</dbReference>
<proteinExistence type="predicted"/>
<feature type="compositionally biased region" description="Basic and acidic residues" evidence="1">
    <location>
        <begin position="101"/>
        <end position="117"/>
    </location>
</feature>
<gene>
    <name evidence="3" type="ORF">NUW87_09080</name>
</gene>
<name>A0A9Q4II15_9CORY</name>
<accession>A0A9Q4II15</accession>
<keyword evidence="2" id="KW-0812">Transmembrane</keyword>
<dbReference type="AlphaFoldDB" id="A0A9Q4II15"/>
<dbReference type="RefSeq" id="WP_269028178.1">
    <property type="nucleotide sequence ID" value="NZ_BAABDP010000026.1"/>
</dbReference>